<dbReference type="KEGG" id="vg:10328883"/>
<evidence type="ECO:0000313" key="2">
    <source>
        <dbReference type="EMBL" id="ADO98379.1"/>
    </source>
</evidence>
<proteinExistence type="predicted"/>
<keyword evidence="2" id="KW-0540">Nuclease</keyword>
<dbReference type="EMBL" id="GU071098">
    <property type="protein sequence ID" value="ADO98379.1"/>
    <property type="molecule type" value="Genomic_DNA"/>
</dbReference>
<dbReference type="Proteomes" id="UP000006527">
    <property type="component" value="Segment"/>
</dbReference>
<evidence type="ECO:0000259" key="1">
    <source>
        <dbReference type="PROSITE" id="PS51471"/>
    </source>
</evidence>
<feature type="domain" description="Fe2OG dioxygenase" evidence="1">
    <location>
        <begin position="73"/>
        <end position="160"/>
    </location>
</feature>
<accession>E3SLN1</accession>
<dbReference type="RefSeq" id="YP_004324366.1">
    <property type="nucleotide sequence ID" value="NC_015287.1"/>
</dbReference>
<keyword evidence="2" id="KW-0378">Hydrolase</keyword>
<dbReference type="InterPro" id="IPR005123">
    <property type="entry name" value="Oxoglu/Fe-dep_dioxygenase_dom"/>
</dbReference>
<protein>
    <submittedName>
        <fullName evidence="2">DNA endonuclease V</fullName>
    </submittedName>
</protein>
<keyword evidence="3" id="KW-1185">Reference proteome</keyword>
<sequence>MKLKVIDDFLKPDDYEVLRKMMMEDSSFQWQFAQGVNTPDDGYYQFCHVFYAQFEPRSPFFYNLMPLINELEPVSIVRIKANLNMRTPERQEYDLHTDVDDCITSIYYVNTNDGYTRFEDGTKVDSIANRMVVFNSNTLHAGCSPTDTLRRCVINLNYFI</sequence>
<dbReference type="InterPro" id="IPR044862">
    <property type="entry name" value="Pro_4_hyd_alph_FE2OG_OXY"/>
</dbReference>
<reference evidence="2 3" key="1">
    <citation type="journal article" date="2010" name="Environ. Microbiol.">
        <title>Genomic analysis of oceanic cyanobacterial myoviruses compared with T4-like myoviruses from diverse hosts and environments.</title>
        <authorList>
            <person name="Sullivan M.B."/>
            <person name="Huang K.H."/>
            <person name="Ignacio-Espinoza J.C."/>
            <person name="Berlin A.M."/>
            <person name="Kelly L."/>
            <person name="Weigele P.R."/>
            <person name="DeFrancesco A.S."/>
            <person name="Kern S.E."/>
            <person name="Thompson L.R."/>
            <person name="Young S."/>
            <person name="Yandava C."/>
            <person name="Fu R."/>
            <person name="Krastins B."/>
            <person name="Chase M."/>
            <person name="Sarracino D."/>
            <person name="Osburne M.S."/>
            <person name="Henn M.R."/>
            <person name="Chisholm S.W."/>
        </authorList>
    </citation>
    <scope>NUCLEOTIDE SEQUENCE [LARGE SCALE GENOMIC DNA]</scope>
    <source>
        <strain evidence="2">8109-3</strain>
    </source>
</reference>
<evidence type="ECO:0000313" key="3">
    <source>
        <dbReference type="Proteomes" id="UP000006527"/>
    </source>
</evidence>
<dbReference type="GO" id="GO:0004519">
    <property type="term" value="F:endonuclease activity"/>
    <property type="evidence" value="ECO:0007669"/>
    <property type="project" value="UniProtKB-KW"/>
</dbReference>
<keyword evidence="2" id="KW-0255">Endonuclease</keyword>
<dbReference type="Pfam" id="PF13640">
    <property type="entry name" value="2OG-FeII_Oxy_3"/>
    <property type="match status" value="1"/>
</dbReference>
<dbReference type="GeneID" id="10328883"/>
<name>E3SLN1_9CAUD</name>
<dbReference type="OrthoDB" id="23935at10239"/>
<organism evidence="2 3">
    <name type="scientific">Synechococcus phage S-SSM7</name>
    <dbReference type="NCBI Taxonomy" id="445686"/>
    <lineage>
        <taxon>Viruses</taxon>
        <taxon>Duplodnaviria</taxon>
        <taxon>Heunggongvirae</taxon>
        <taxon>Uroviricota</taxon>
        <taxon>Caudoviricetes</taxon>
        <taxon>Pantevenvirales</taxon>
        <taxon>Kyanoviridae</taxon>
        <taxon>Lipsvirus</taxon>
        <taxon>Lipsvirus ssm7</taxon>
    </lineage>
</organism>
<dbReference type="PROSITE" id="PS51471">
    <property type="entry name" value="FE2OG_OXY"/>
    <property type="match status" value="1"/>
</dbReference>
<dbReference type="Gene3D" id="2.60.120.620">
    <property type="entry name" value="q2cbj1_9rhob like domain"/>
    <property type="match status" value="1"/>
</dbReference>
<gene>
    <name evidence="2" type="primary">denV</name>
    <name evidence="2" type="ORF">SSSM7_318</name>
</gene>